<gene>
    <name evidence="1" type="ORF">ACFS29_07210</name>
</gene>
<evidence type="ECO:0000313" key="2">
    <source>
        <dbReference type="Proteomes" id="UP001597548"/>
    </source>
</evidence>
<keyword evidence="2" id="KW-1185">Reference proteome</keyword>
<proteinExistence type="predicted"/>
<dbReference type="SUPFAM" id="SSF109854">
    <property type="entry name" value="DinB/YfiT-like putative metalloenzymes"/>
    <property type="match status" value="1"/>
</dbReference>
<dbReference type="RefSeq" id="WP_194509837.1">
    <property type="nucleotide sequence ID" value="NZ_JADILU010000011.1"/>
</dbReference>
<dbReference type="Gene3D" id="1.20.120.450">
    <property type="entry name" value="dinb family like domain"/>
    <property type="match status" value="1"/>
</dbReference>
<name>A0ABW5ZR26_9FLAO</name>
<dbReference type="Proteomes" id="UP001597548">
    <property type="component" value="Unassembled WGS sequence"/>
</dbReference>
<organism evidence="1 2">
    <name type="scientific">Psychroserpens luteus</name>
    <dbReference type="NCBI Taxonomy" id="1434066"/>
    <lineage>
        <taxon>Bacteria</taxon>
        <taxon>Pseudomonadati</taxon>
        <taxon>Bacteroidota</taxon>
        <taxon>Flavobacteriia</taxon>
        <taxon>Flavobacteriales</taxon>
        <taxon>Flavobacteriaceae</taxon>
        <taxon>Psychroserpens</taxon>
    </lineage>
</organism>
<dbReference type="InterPro" id="IPR034660">
    <property type="entry name" value="DinB/YfiT-like"/>
</dbReference>
<reference evidence="2" key="1">
    <citation type="journal article" date="2019" name="Int. J. Syst. Evol. Microbiol.">
        <title>The Global Catalogue of Microorganisms (GCM) 10K type strain sequencing project: providing services to taxonomists for standard genome sequencing and annotation.</title>
        <authorList>
            <consortium name="The Broad Institute Genomics Platform"/>
            <consortium name="The Broad Institute Genome Sequencing Center for Infectious Disease"/>
            <person name="Wu L."/>
            <person name="Ma J."/>
        </authorList>
    </citation>
    <scope>NUCLEOTIDE SEQUENCE [LARGE SCALE GENOMIC DNA]</scope>
    <source>
        <strain evidence="2">KCTC 32514</strain>
    </source>
</reference>
<evidence type="ECO:0000313" key="1">
    <source>
        <dbReference type="EMBL" id="MFD2915424.1"/>
    </source>
</evidence>
<dbReference type="EMBL" id="JBHUOS010000005">
    <property type="protein sequence ID" value="MFD2915424.1"/>
    <property type="molecule type" value="Genomic_DNA"/>
</dbReference>
<accession>A0ABW5ZR26</accession>
<sequence length="156" mass="17971">MTTAQQLAKHFRGVHFGGNWTNSNIKDQLADVTLEVAKTKVHNLNTILALTFHMGYYVTGVLEVFNDRPLLIKDKFSYNYPDITTETQWKQLIDTLLLNAETLAQHIELLTEEQLKQDFTDAKYGNYFSNINGIIEHTHYHLGQIALIKKILTHKN</sequence>
<comment type="caution">
    <text evidence="1">The sequence shown here is derived from an EMBL/GenBank/DDBJ whole genome shotgun (WGS) entry which is preliminary data.</text>
</comment>
<protein>
    <submittedName>
        <fullName evidence="1">DUF1572 domain-containing protein</fullName>
    </submittedName>
</protein>